<feature type="non-terminal residue" evidence="1">
    <location>
        <position position="48"/>
    </location>
</feature>
<sequence length="48" mass="5492">MATNGSRIKRPYYIALISGPSLRLFKAEIGYTIDYKKAILDRVSNRKC</sequence>
<keyword evidence="1" id="KW-0255">Endonuclease</keyword>
<organism evidence="1">
    <name type="scientific">Harvfovirus sp</name>
    <dbReference type="NCBI Taxonomy" id="2487768"/>
    <lineage>
        <taxon>Viruses</taxon>
        <taxon>Varidnaviria</taxon>
        <taxon>Bamfordvirae</taxon>
        <taxon>Nucleocytoviricota</taxon>
        <taxon>Megaviricetes</taxon>
        <taxon>Imitervirales</taxon>
        <taxon>Mimiviridae</taxon>
        <taxon>Klosneuvirinae</taxon>
    </lineage>
</organism>
<keyword evidence="1" id="KW-0540">Nuclease</keyword>
<accession>A0A3G5A346</accession>
<gene>
    <name evidence="1" type="ORF">Harvfovirus49_7</name>
</gene>
<dbReference type="GO" id="GO:0004519">
    <property type="term" value="F:endonuclease activity"/>
    <property type="evidence" value="ECO:0007669"/>
    <property type="project" value="UniProtKB-KW"/>
</dbReference>
<keyword evidence="1" id="KW-0378">Hydrolase</keyword>
<dbReference type="EMBL" id="MK072291">
    <property type="protein sequence ID" value="AYV81657.1"/>
    <property type="molecule type" value="Genomic_DNA"/>
</dbReference>
<evidence type="ECO:0000313" key="1">
    <source>
        <dbReference type="EMBL" id="AYV81657.1"/>
    </source>
</evidence>
<proteinExistence type="predicted"/>
<protein>
    <submittedName>
        <fullName evidence="1">Homing endonuclease</fullName>
    </submittedName>
</protein>
<reference evidence="1" key="1">
    <citation type="submission" date="2018-10" db="EMBL/GenBank/DDBJ databases">
        <title>Hidden diversity of soil giant viruses.</title>
        <authorList>
            <person name="Schulz F."/>
            <person name="Alteio L."/>
            <person name="Goudeau D."/>
            <person name="Ryan E.M."/>
            <person name="Malmstrom R.R."/>
            <person name="Blanchard J."/>
            <person name="Woyke T."/>
        </authorList>
    </citation>
    <scope>NUCLEOTIDE SEQUENCE</scope>
    <source>
        <strain evidence="1">HAV1</strain>
    </source>
</reference>
<name>A0A3G5A346_9VIRU</name>